<accession>A0A843YTV7</accession>
<evidence type="ECO:0008006" key="3">
    <source>
        <dbReference type="Google" id="ProtNLM"/>
    </source>
</evidence>
<sequence length="180" mass="19277">MDHSGKITEEVAEEVTETTAPSNLTRRTLLIGLLSAYSASLIPWALAQPVANPEQGSFVAVSAILVGRQALDAVQAKRLYDALTADDSGFPAAAQALLTLINDRKIDPVALQKTLDDEHSPLAALPRKIMTAWCLGIVGDSEKARCIAYETALNAVIVEDVLKPPTYAYGTYGSWAKKPL</sequence>
<name>A0A843YTV7_9BURK</name>
<dbReference type="AlphaFoldDB" id="A0A843YTV7"/>
<protein>
    <recommendedName>
        <fullName evidence="3">D-sorbitol dehydrogenase-like protein</fullName>
    </recommendedName>
</protein>
<dbReference type="EMBL" id="WINI01000004">
    <property type="protein sequence ID" value="MQR00771.1"/>
    <property type="molecule type" value="Genomic_DNA"/>
</dbReference>
<evidence type="ECO:0000313" key="2">
    <source>
        <dbReference type="Proteomes" id="UP000451565"/>
    </source>
</evidence>
<comment type="caution">
    <text evidence="1">The sequence shown here is derived from an EMBL/GenBank/DDBJ whole genome shotgun (WGS) entry which is preliminary data.</text>
</comment>
<keyword evidence="2" id="KW-1185">Reference proteome</keyword>
<reference evidence="1 2" key="1">
    <citation type="submission" date="2019-10" db="EMBL/GenBank/DDBJ databases">
        <title>Glaciimonas soli sp. nov., a psychrophilic bacterium isolated from the forest soil of a high elevation mountain in Taiwan.</title>
        <authorList>
            <person name="Wang L.-T."/>
            <person name="Shieh W.Y."/>
        </authorList>
    </citation>
    <scope>NUCLEOTIDE SEQUENCE [LARGE SCALE GENOMIC DNA]</scope>
    <source>
        <strain evidence="1 2">GS1</strain>
    </source>
</reference>
<organism evidence="1 2">
    <name type="scientific">Glaciimonas soli</name>
    <dbReference type="NCBI Taxonomy" id="2590999"/>
    <lineage>
        <taxon>Bacteria</taxon>
        <taxon>Pseudomonadati</taxon>
        <taxon>Pseudomonadota</taxon>
        <taxon>Betaproteobacteria</taxon>
        <taxon>Burkholderiales</taxon>
        <taxon>Oxalobacteraceae</taxon>
        <taxon>Glaciimonas</taxon>
    </lineage>
</organism>
<dbReference type="InterPro" id="IPR024651">
    <property type="entry name" value="FAD-SLDH_ssu"/>
</dbReference>
<dbReference type="Proteomes" id="UP000451565">
    <property type="component" value="Unassembled WGS sequence"/>
</dbReference>
<proteinExistence type="predicted"/>
<gene>
    <name evidence="1" type="ORF">GEV47_08755</name>
</gene>
<dbReference type="RefSeq" id="WP_153234395.1">
    <property type="nucleotide sequence ID" value="NZ_WINI01000004.1"/>
</dbReference>
<evidence type="ECO:0000313" key="1">
    <source>
        <dbReference type="EMBL" id="MQR00771.1"/>
    </source>
</evidence>
<dbReference type="Pfam" id="PF12318">
    <property type="entry name" value="FAD-SLDH"/>
    <property type="match status" value="1"/>
</dbReference>
<dbReference type="OrthoDB" id="8635030at2"/>